<evidence type="ECO:0000256" key="1">
    <source>
        <dbReference type="ARBA" id="ARBA00004141"/>
    </source>
</evidence>
<evidence type="ECO:0000313" key="8">
    <source>
        <dbReference type="Proteomes" id="UP000708208"/>
    </source>
</evidence>
<sequence>MDSSTPSIVVKRRTASAGKYGFLLVALMFIGVLIGYAFAFVRIGPADRVQEIGYVVLFAVTSGLVLVSLVAFFIVLVGYGGNRFIGGIYISLVFLLLGSMLCAALFNWSPDAKSASKTLRNSLRRTGKPSQFIEYVQRHGQCCGAYGLSDYKSSAGSYYPLPASCCSNQSCIQNVSLATQGCLLRIPGRWNFVCASTVQLLPLLENDFSWVNSQSRRNCQLSSDPQTRAQAQQRGRRPSSLRPTYYRHWLSQMRNSMIPVFGTSQWLTELFYYDKLRNNQAFAISWKRFPNVQLAMDNCQAHGSQWSNPATLLGTSPCEPHAHAALSRSSCLGRSGPTDSFSVWT</sequence>
<evidence type="ECO:0000256" key="6">
    <source>
        <dbReference type="SAM" id="Phobius"/>
    </source>
</evidence>
<reference evidence="7" key="1">
    <citation type="submission" date="2021-06" db="EMBL/GenBank/DDBJ databases">
        <authorList>
            <person name="Hodson N. C."/>
            <person name="Mongue J. A."/>
            <person name="Jaron S. K."/>
        </authorList>
    </citation>
    <scope>NUCLEOTIDE SEQUENCE</scope>
</reference>
<dbReference type="GO" id="GO:0016020">
    <property type="term" value="C:membrane"/>
    <property type="evidence" value="ECO:0007669"/>
    <property type="project" value="UniProtKB-SubCell"/>
</dbReference>
<proteinExistence type="predicted"/>
<evidence type="ECO:0000256" key="4">
    <source>
        <dbReference type="ARBA" id="ARBA00023136"/>
    </source>
</evidence>
<evidence type="ECO:0000313" key="7">
    <source>
        <dbReference type="EMBL" id="CAG7688165.1"/>
    </source>
</evidence>
<accession>A0A8J2J9T6</accession>
<evidence type="ECO:0000256" key="3">
    <source>
        <dbReference type="ARBA" id="ARBA00022989"/>
    </source>
</evidence>
<evidence type="ECO:0000256" key="5">
    <source>
        <dbReference type="SAM" id="MobiDB-lite"/>
    </source>
</evidence>
<keyword evidence="2 6" id="KW-0812">Transmembrane</keyword>
<dbReference type="AlphaFoldDB" id="A0A8J2J9T6"/>
<feature type="transmembrane region" description="Helical" evidence="6">
    <location>
        <begin position="84"/>
        <end position="108"/>
    </location>
</feature>
<protein>
    <recommendedName>
        <fullName evidence="9">Tetraspanin</fullName>
    </recommendedName>
</protein>
<dbReference type="EMBL" id="CAJVCH010020028">
    <property type="protein sequence ID" value="CAG7688165.1"/>
    <property type="molecule type" value="Genomic_DNA"/>
</dbReference>
<organism evidence="7 8">
    <name type="scientific">Allacma fusca</name>
    <dbReference type="NCBI Taxonomy" id="39272"/>
    <lineage>
        <taxon>Eukaryota</taxon>
        <taxon>Metazoa</taxon>
        <taxon>Ecdysozoa</taxon>
        <taxon>Arthropoda</taxon>
        <taxon>Hexapoda</taxon>
        <taxon>Collembola</taxon>
        <taxon>Symphypleona</taxon>
        <taxon>Sminthuridae</taxon>
        <taxon>Allacma</taxon>
    </lineage>
</organism>
<keyword evidence="3 6" id="KW-1133">Transmembrane helix</keyword>
<evidence type="ECO:0008006" key="9">
    <source>
        <dbReference type="Google" id="ProtNLM"/>
    </source>
</evidence>
<dbReference type="Proteomes" id="UP000708208">
    <property type="component" value="Unassembled WGS sequence"/>
</dbReference>
<feature type="transmembrane region" description="Helical" evidence="6">
    <location>
        <begin position="20"/>
        <end position="41"/>
    </location>
</feature>
<evidence type="ECO:0000256" key="2">
    <source>
        <dbReference type="ARBA" id="ARBA00022692"/>
    </source>
</evidence>
<comment type="subcellular location">
    <subcellularLocation>
        <location evidence="1">Membrane</location>
        <topology evidence="1">Multi-pass membrane protein</topology>
    </subcellularLocation>
</comment>
<name>A0A8J2J9T6_9HEXA</name>
<feature type="transmembrane region" description="Helical" evidence="6">
    <location>
        <begin position="53"/>
        <end position="78"/>
    </location>
</feature>
<keyword evidence="4 6" id="KW-0472">Membrane</keyword>
<dbReference type="InterPro" id="IPR018499">
    <property type="entry name" value="Tetraspanin/Peripherin"/>
</dbReference>
<gene>
    <name evidence="7" type="ORF">AFUS01_LOCUS3334</name>
</gene>
<feature type="region of interest" description="Disordered" evidence="5">
    <location>
        <begin position="219"/>
        <end position="240"/>
    </location>
</feature>
<dbReference type="Pfam" id="PF00335">
    <property type="entry name" value="Tetraspanin"/>
    <property type="match status" value="1"/>
</dbReference>
<comment type="caution">
    <text evidence="7">The sequence shown here is derived from an EMBL/GenBank/DDBJ whole genome shotgun (WGS) entry which is preliminary data.</text>
</comment>
<dbReference type="CDD" id="cd03127">
    <property type="entry name" value="tetraspanin_LEL"/>
    <property type="match status" value="1"/>
</dbReference>
<keyword evidence="8" id="KW-1185">Reference proteome</keyword>